<protein>
    <submittedName>
        <fullName evidence="1">Uncharacterized protein</fullName>
    </submittedName>
</protein>
<proteinExistence type="predicted"/>
<dbReference type="EMBL" id="GBRH01270042">
    <property type="protein sequence ID" value="JAD27853.1"/>
    <property type="molecule type" value="Transcribed_RNA"/>
</dbReference>
<organism evidence="1">
    <name type="scientific">Arundo donax</name>
    <name type="common">Giant reed</name>
    <name type="synonym">Donax arundinaceus</name>
    <dbReference type="NCBI Taxonomy" id="35708"/>
    <lineage>
        <taxon>Eukaryota</taxon>
        <taxon>Viridiplantae</taxon>
        <taxon>Streptophyta</taxon>
        <taxon>Embryophyta</taxon>
        <taxon>Tracheophyta</taxon>
        <taxon>Spermatophyta</taxon>
        <taxon>Magnoliopsida</taxon>
        <taxon>Liliopsida</taxon>
        <taxon>Poales</taxon>
        <taxon>Poaceae</taxon>
        <taxon>PACMAD clade</taxon>
        <taxon>Arundinoideae</taxon>
        <taxon>Arundineae</taxon>
        <taxon>Arundo</taxon>
    </lineage>
</organism>
<reference evidence="1" key="2">
    <citation type="journal article" date="2015" name="Data Brief">
        <title>Shoot transcriptome of the giant reed, Arundo donax.</title>
        <authorList>
            <person name="Barrero R.A."/>
            <person name="Guerrero F.D."/>
            <person name="Moolhuijzen P."/>
            <person name="Goolsby J.A."/>
            <person name="Tidwell J."/>
            <person name="Bellgard S.E."/>
            <person name="Bellgard M.I."/>
        </authorList>
    </citation>
    <scope>NUCLEOTIDE SEQUENCE</scope>
    <source>
        <tissue evidence="1">Shoot tissue taken approximately 20 cm above the soil surface</tissue>
    </source>
</reference>
<evidence type="ECO:0000313" key="1">
    <source>
        <dbReference type="EMBL" id="JAD27853.1"/>
    </source>
</evidence>
<name>A0A0A8YQ07_ARUDO</name>
<dbReference type="AlphaFoldDB" id="A0A0A8YQ07"/>
<reference evidence="1" key="1">
    <citation type="submission" date="2014-09" db="EMBL/GenBank/DDBJ databases">
        <authorList>
            <person name="Magalhaes I.L.F."/>
            <person name="Oliveira U."/>
            <person name="Santos F.R."/>
            <person name="Vidigal T.H.D.A."/>
            <person name="Brescovit A.D."/>
            <person name="Santos A.J."/>
        </authorList>
    </citation>
    <scope>NUCLEOTIDE SEQUENCE</scope>
    <source>
        <tissue evidence="1">Shoot tissue taken approximately 20 cm above the soil surface</tissue>
    </source>
</reference>
<accession>A0A0A8YQ07</accession>
<sequence length="48" mass="5290">MKIVCHQLPPIGCVQISLHPLHGLPTAVCVLIASNRNKQTQRLLFSDV</sequence>